<dbReference type="Proteomes" id="UP001652660">
    <property type="component" value="Chromosome 2e"/>
</dbReference>
<accession>A0A6P6WAX0</accession>
<organism evidence="2 3">
    <name type="scientific">Coffea arabica</name>
    <name type="common">Arabian coffee</name>
    <dbReference type="NCBI Taxonomy" id="13443"/>
    <lineage>
        <taxon>Eukaryota</taxon>
        <taxon>Viridiplantae</taxon>
        <taxon>Streptophyta</taxon>
        <taxon>Embryophyta</taxon>
        <taxon>Tracheophyta</taxon>
        <taxon>Spermatophyta</taxon>
        <taxon>Magnoliopsida</taxon>
        <taxon>eudicotyledons</taxon>
        <taxon>Gunneridae</taxon>
        <taxon>Pentapetalae</taxon>
        <taxon>asterids</taxon>
        <taxon>lamiids</taxon>
        <taxon>Gentianales</taxon>
        <taxon>Rubiaceae</taxon>
        <taxon>Ixoroideae</taxon>
        <taxon>Gardenieae complex</taxon>
        <taxon>Bertiereae - Coffeeae clade</taxon>
        <taxon>Coffeeae</taxon>
        <taxon>Coffea</taxon>
    </lineage>
</organism>
<dbReference type="GeneID" id="113731229"/>
<proteinExistence type="predicted"/>
<feature type="region of interest" description="Disordered" evidence="1">
    <location>
        <begin position="43"/>
        <end position="134"/>
    </location>
</feature>
<feature type="compositionally biased region" description="Acidic residues" evidence="1">
    <location>
        <begin position="49"/>
        <end position="68"/>
    </location>
</feature>
<gene>
    <name evidence="3" type="primary">LOC113731229</name>
</gene>
<sequence>MLRILSRERKTSTATMVVAGSNPSESVDEYDVVVDDLSEAWEFVNATSSDDDEEDLDDFSFSEEEEEDATPREVSSGPSKEEGPLELGSPSSDISMDSFSAQLRLNHDDGRGVDDGDVGDEYDNYKNDDDGDEYDDGYDLDDELVPWGLSDKFGRQRIRKLGKRVGPKLNKAKRLAYRYNRPGCVHGKHGFGVQHCYI</sequence>
<feature type="compositionally biased region" description="Basic and acidic residues" evidence="1">
    <location>
        <begin position="1"/>
        <end position="11"/>
    </location>
</feature>
<reference evidence="2" key="1">
    <citation type="journal article" date="2025" name="Foods">
        <title>Unveiling the Microbial Signatures of Arabica Coffee Cherries: Insights into Ripeness Specific Diversity, Functional Traits, and Implications for Quality and Safety.</title>
        <authorList>
            <consortium name="RefSeq"/>
            <person name="Tenea G.N."/>
            <person name="Cifuentes V."/>
            <person name="Reyes P."/>
            <person name="Cevallos-Vallejos M."/>
        </authorList>
    </citation>
    <scope>NUCLEOTIDE SEQUENCE [LARGE SCALE GENOMIC DNA]</scope>
</reference>
<dbReference type="OrthoDB" id="1719291at2759"/>
<dbReference type="PANTHER" id="PTHR48213">
    <property type="entry name" value="VID27-LIKE PROTEIN"/>
    <property type="match status" value="1"/>
</dbReference>
<feature type="compositionally biased region" description="Basic and acidic residues" evidence="1">
    <location>
        <begin position="105"/>
        <end position="114"/>
    </location>
</feature>
<reference evidence="3" key="2">
    <citation type="submission" date="2025-08" db="UniProtKB">
        <authorList>
            <consortium name="RefSeq"/>
        </authorList>
    </citation>
    <scope>IDENTIFICATION</scope>
    <source>
        <tissue evidence="3">Leaves</tissue>
    </source>
</reference>
<evidence type="ECO:0000313" key="3">
    <source>
        <dbReference type="RefSeq" id="XP_027112175.2"/>
    </source>
</evidence>
<keyword evidence="2" id="KW-1185">Reference proteome</keyword>
<name>A0A6P6WAX0_COFAR</name>
<dbReference type="RefSeq" id="XP_027112175.2">
    <property type="nucleotide sequence ID" value="XM_027256374.2"/>
</dbReference>
<protein>
    <submittedName>
        <fullName evidence="3">Uncharacterized protein</fullName>
    </submittedName>
</protein>
<feature type="region of interest" description="Disordered" evidence="1">
    <location>
        <begin position="1"/>
        <end position="29"/>
    </location>
</feature>
<evidence type="ECO:0000256" key="1">
    <source>
        <dbReference type="SAM" id="MobiDB-lite"/>
    </source>
</evidence>
<evidence type="ECO:0000313" key="2">
    <source>
        <dbReference type="Proteomes" id="UP001652660"/>
    </source>
</evidence>
<dbReference type="AlphaFoldDB" id="A0A6P6WAX0"/>
<dbReference type="PANTHER" id="PTHR48213:SF1">
    <property type="entry name" value="PROSTATIC SPERMINE-BINDING-LIKE PROTEIN"/>
    <property type="match status" value="1"/>
</dbReference>
<feature type="compositionally biased region" description="Low complexity" evidence="1">
    <location>
        <begin position="89"/>
        <end position="100"/>
    </location>
</feature>